<dbReference type="PROSITE" id="PS51257">
    <property type="entry name" value="PROKAR_LIPOPROTEIN"/>
    <property type="match status" value="1"/>
</dbReference>
<accession>A0A3M0GEX5</accession>
<name>A0A3M0GEX5_9FLAO</name>
<sequence length="141" mass="15521">MRNLLSLLFMSVLIFSGCKDDDEVRNRNPFLLDVGFSQRLSPIQSQDLQFPSNSVFVGNVGVRGVYVINTGSGLRAWEASDPNHVANDCSTMVRDGIEVTCRCGDENTYNLFTGQSSGEVLQYTLLQYRVVESGGTVTISN</sequence>
<dbReference type="RefSeq" id="WP_121916268.1">
    <property type="nucleotide sequence ID" value="NZ_REFV01000002.1"/>
</dbReference>
<dbReference type="EMBL" id="REFV01000002">
    <property type="protein sequence ID" value="RMB63465.1"/>
    <property type="molecule type" value="Genomic_DNA"/>
</dbReference>
<organism evidence="1 2">
    <name type="scientific">Dokdonia sinensis</name>
    <dbReference type="NCBI Taxonomy" id="2479847"/>
    <lineage>
        <taxon>Bacteria</taxon>
        <taxon>Pseudomonadati</taxon>
        <taxon>Bacteroidota</taxon>
        <taxon>Flavobacteriia</taxon>
        <taxon>Flavobacteriales</taxon>
        <taxon>Flavobacteriaceae</taxon>
        <taxon>Dokdonia</taxon>
    </lineage>
</organism>
<reference evidence="1 2" key="1">
    <citation type="submission" date="2018-10" db="EMBL/GenBank/DDBJ databases">
        <title>Dokdonia luteus sp. nov., isolated from sea water.</title>
        <authorList>
            <person name="Zhou L.Y."/>
            <person name="Du Z.J."/>
        </authorList>
    </citation>
    <scope>NUCLEOTIDE SEQUENCE [LARGE SCALE GENOMIC DNA]</scope>
    <source>
        <strain evidence="1 2">SH27</strain>
    </source>
</reference>
<keyword evidence="2" id="KW-1185">Reference proteome</keyword>
<protein>
    <recommendedName>
        <fullName evidence="3">Rieske domain-containing protein</fullName>
    </recommendedName>
</protein>
<proteinExistence type="predicted"/>
<evidence type="ECO:0008006" key="3">
    <source>
        <dbReference type="Google" id="ProtNLM"/>
    </source>
</evidence>
<evidence type="ECO:0000313" key="1">
    <source>
        <dbReference type="EMBL" id="RMB63465.1"/>
    </source>
</evidence>
<evidence type="ECO:0000313" key="2">
    <source>
        <dbReference type="Proteomes" id="UP000281985"/>
    </source>
</evidence>
<comment type="caution">
    <text evidence="1">The sequence shown here is derived from an EMBL/GenBank/DDBJ whole genome shotgun (WGS) entry which is preliminary data.</text>
</comment>
<dbReference type="OrthoDB" id="1201186at2"/>
<dbReference type="AlphaFoldDB" id="A0A3M0GEX5"/>
<dbReference type="Proteomes" id="UP000281985">
    <property type="component" value="Unassembled WGS sequence"/>
</dbReference>
<gene>
    <name evidence="1" type="ORF">EAX61_03495</name>
</gene>